<dbReference type="AlphaFoldDB" id="A0A4Q2IYN9"/>
<dbReference type="RefSeq" id="WP_129340223.1">
    <property type="nucleotide sequence ID" value="NZ_JACIDD010000001.1"/>
</dbReference>
<evidence type="ECO:0000313" key="1">
    <source>
        <dbReference type="EMBL" id="RXZ34433.1"/>
    </source>
</evidence>
<keyword evidence="2" id="KW-1185">Reference proteome</keyword>
<dbReference type="OrthoDB" id="8690383at2"/>
<dbReference type="Proteomes" id="UP000292347">
    <property type="component" value="Unassembled WGS sequence"/>
</dbReference>
<proteinExistence type="predicted"/>
<dbReference type="EMBL" id="SDPT01000001">
    <property type="protein sequence ID" value="RXZ34433.1"/>
    <property type="molecule type" value="Genomic_DNA"/>
</dbReference>
<comment type="caution">
    <text evidence="1">The sequence shown here is derived from an EMBL/GenBank/DDBJ whole genome shotgun (WGS) entry which is preliminary data.</text>
</comment>
<organism evidence="1 2">
    <name type="scientific">Sphingomonas desiccabilis</name>
    <dbReference type="NCBI Taxonomy" id="429134"/>
    <lineage>
        <taxon>Bacteria</taxon>
        <taxon>Pseudomonadati</taxon>
        <taxon>Pseudomonadota</taxon>
        <taxon>Alphaproteobacteria</taxon>
        <taxon>Sphingomonadales</taxon>
        <taxon>Sphingomonadaceae</taxon>
        <taxon>Sphingomonas</taxon>
    </lineage>
</organism>
<reference evidence="1 2" key="1">
    <citation type="submission" date="2019-01" db="EMBL/GenBank/DDBJ databases">
        <title>Sphingomonas mucosissima sp. nov. and Sphingomonas desiccabilis sp. nov., from biological soil crusts in the Colorado Plateau, USA.</title>
        <authorList>
            <person name="Zhu D."/>
        </authorList>
    </citation>
    <scope>NUCLEOTIDE SEQUENCE [LARGE SCALE GENOMIC DNA]</scope>
    <source>
        <strain evidence="1 2">CP1D</strain>
    </source>
</reference>
<accession>A0A4Q2IYN9</accession>
<gene>
    <name evidence="1" type="ORF">EO081_01705</name>
</gene>
<name>A0A4Q2IYN9_9SPHN</name>
<sequence length="286" mass="30960">MEQTKPGRSGSPFLLAVCLVAAGFVALSIHVGALLLGDPYPVSTPPQWARWLNGSSMFMALLTVLNLARPKLKRYGTSVQIAMLFGIVSAIGETLRGTIMNGFASKAWAFAFLGLPEQLVRNALITLLCVLAAGCARSRISVIIAGLLLGALYSATAPMIFAPFADLKTHFSYMDRPEVYSFPYPLSFQIPAYLMFLEPVIGAAALASLIWDKLPGAVLVRALTLGLLVALVKGVVIMTLLFSFFMEVTPAAGMLSFAQFLFEFLTLGFFTGLAWYRFGPSTRITR</sequence>
<protein>
    <submittedName>
        <fullName evidence="1">Uncharacterized protein</fullName>
    </submittedName>
</protein>
<evidence type="ECO:0000313" key="2">
    <source>
        <dbReference type="Proteomes" id="UP000292347"/>
    </source>
</evidence>